<gene>
    <name evidence="7" type="ORF">ACFFNY_29090</name>
</gene>
<dbReference type="Pfam" id="PF01497">
    <property type="entry name" value="Peripla_BP_2"/>
    <property type="match status" value="1"/>
</dbReference>
<accession>A0ABV5W500</accession>
<dbReference type="Gene3D" id="3.40.50.1980">
    <property type="entry name" value="Nitrogenase molybdenum iron protein domain"/>
    <property type="match status" value="2"/>
</dbReference>
<reference evidence="7 8" key="1">
    <citation type="submission" date="2024-09" db="EMBL/GenBank/DDBJ databases">
        <authorList>
            <person name="Sun Q."/>
            <person name="Mori K."/>
        </authorList>
    </citation>
    <scope>NUCLEOTIDE SEQUENCE [LARGE SCALE GENOMIC DNA]</scope>
    <source>
        <strain evidence="7 8">JCM 12520</strain>
    </source>
</reference>
<dbReference type="RefSeq" id="WP_344908728.1">
    <property type="nucleotide sequence ID" value="NZ_BAAAYO010000006.1"/>
</dbReference>
<dbReference type="EMBL" id="JBHMAG010000018">
    <property type="protein sequence ID" value="MFB9755654.1"/>
    <property type="molecule type" value="Genomic_DNA"/>
</dbReference>
<evidence type="ECO:0000256" key="4">
    <source>
        <dbReference type="ARBA" id="ARBA00022729"/>
    </source>
</evidence>
<name>A0ABV5W500_9BACL</name>
<evidence type="ECO:0000256" key="2">
    <source>
        <dbReference type="ARBA" id="ARBA00008814"/>
    </source>
</evidence>
<protein>
    <submittedName>
        <fullName evidence="7">ABC transporter substrate-binding protein</fullName>
    </submittedName>
</protein>
<dbReference type="PROSITE" id="PS50983">
    <property type="entry name" value="FE_B12_PBP"/>
    <property type="match status" value="1"/>
</dbReference>
<sequence>MYVRKSLKKGAALALLLILTLTACSQSASPAKTPADVKGEEVAGKTSFTFTDTKGERKLERVPVHIATTVTYLTDHMISLGLQPTSTVKSQNEDFPLYLKPFLGNVDIIGEQGKVQIEKLLSLSPDLIVTDTNSANIYEQYSKIAPTALLDNGYNAANWEEAFLATGKAFGRVDKAQQVIADYQAKKKQAIAQVAARAKGKTVMVLRVRNDVRYYGDADYNWLYDEFGFSRPAVYPVTSKENHYEILSAEKLPEIDPDYILLIKDNKELFNGLKELTLWKNMKAVRSSQVYEISSDSWFGGYGPHAAQSMLDDLVRLFGSK</sequence>
<evidence type="ECO:0000256" key="5">
    <source>
        <dbReference type="SAM" id="SignalP"/>
    </source>
</evidence>
<comment type="caution">
    <text evidence="7">The sequence shown here is derived from an EMBL/GenBank/DDBJ whole genome shotgun (WGS) entry which is preliminary data.</text>
</comment>
<dbReference type="InterPro" id="IPR051313">
    <property type="entry name" value="Bact_iron-sidero_bind"/>
</dbReference>
<keyword evidence="4 5" id="KW-0732">Signal</keyword>
<evidence type="ECO:0000259" key="6">
    <source>
        <dbReference type="PROSITE" id="PS50983"/>
    </source>
</evidence>
<organism evidence="7 8">
    <name type="scientific">Paenibacillus hodogayensis</name>
    <dbReference type="NCBI Taxonomy" id="279208"/>
    <lineage>
        <taxon>Bacteria</taxon>
        <taxon>Bacillati</taxon>
        <taxon>Bacillota</taxon>
        <taxon>Bacilli</taxon>
        <taxon>Bacillales</taxon>
        <taxon>Paenibacillaceae</taxon>
        <taxon>Paenibacillus</taxon>
    </lineage>
</organism>
<dbReference type="PANTHER" id="PTHR30532:SF21">
    <property type="entry name" value="SIDEROPHORE-BINDING LIPOPROTEIN YFIY-RELATED"/>
    <property type="match status" value="1"/>
</dbReference>
<dbReference type="SUPFAM" id="SSF53807">
    <property type="entry name" value="Helical backbone' metal receptor"/>
    <property type="match status" value="1"/>
</dbReference>
<feature type="domain" description="Fe/B12 periplasmic-binding" evidence="6">
    <location>
        <begin position="65"/>
        <end position="321"/>
    </location>
</feature>
<comment type="similarity">
    <text evidence="2">Belongs to the bacterial solute-binding protein 8 family.</text>
</comment>
<evidence type="ECO:0000256" key="3">
    <source>
        <dbReference type="ARBA" id="ARBA00022448"/>
    </source>
</evidence>
<keyword evidence="8" id="KW-1185">Reference proteome</keyword>
<proteinExistence type="inferred from homology"/>
<dbReference type="Proteomes" id="UP001589619">
    <property type="component" value="Unassembled WGS sequence"/>
</dbReference>
<dbReference type="InterPro" id="IPR002491">
    <property type="entry name" value="ABC_transptr_periplasmic_BD"/>
</dbReference>
<dbReference type="PANTHER" id="PTHR30532">
    <property type="entry name" value="IRON III DICITRATE-BINDING PERIPLASMIC PROTEIN"/>
    <property type="match status" value="1"/>
</dbReference>
<dbReference type="PROSITE" id="PS51257">
    <property type="entry name" value="PROKAR_LIPOPROTEIN"/>
    <property type="match status" value="1"/>
</dbReference>
<feature type="signal peptide" evidence="5">
    <location>
        <begin position="1"/>
        <end position="28"/>
    </location>
</feature>
<evidence type="ECO:0000313" key="7">
    <source>
        <dbReference type="EMBL" id="MFB9755654.1"/>
    </source>
</evidence>
<evidence type="ECO:0000313" key="8">
    <source>
        <dbReference type="Proteomes" id="UP001589619"/>
    </source>
</evidence>
<evidence type="ECO:0000256" key="1">
    <source>
        <dbReference type="ARBA" id="ARBA00004196"/>
    </source>
</evidence>
<feature type="chain" id="PRO_5045651536" evidence="5">
    <location>
        <begin position="29"/>
        <end position="321"/>
    </location>
</feature>
<keyword evidence="3" id="KW-0813">Transport</keyword>
<comment type="subcellular location">
    <subcellularLocation>
        <location evidence="1">Cell envelope</location>
    </subcellularLocation>
</comment>